<keyword evidence="3" id="KW-0663">Pyridoxal phosphate</keyword>
<dbReference type="OrthoDB" id="3224382at2"/>
<dbReference type="NCBIfam" id="TIGR04350">
    <property type="entry name" value="C_S_lyase_PatB"/>
    <property type="match status" value="1"/>
</dbReference>
<evidence type="ECO:0000259" key="6">
    <source>
        <dbReference type="Pfam" id="PF00155"/>
    </source>
</evidence>
<dbReference type="AlphaFoldDB" id="A0A370U7K0"/>
<organism evidence="7 8">
    <name type="scientific">Marinomonas piezotolerans</name>
    <dbReference type="NCBI Taxonomy" id="2213058"/>
    <lineage>
        <taxon>Bacteria</taxon>
        <taxon>Pseudomonadati</taxon>
        <taxon>Pseudomonadota</taxon>
        <taxon>Gammaproteobacteria</taxon>
        <taxon>Oceanospirillales</taxon>
        <taxon>Oceanospirillaceae</taxon>
        <taxon>Marinomonas</taxon>
    </lineage>
</organism>
<evidence type="ECO:0000256" key="5">
    <source>
        <dbReference type="ARBA" id="ARBA00037974"/>
    </source>
</evidence>
<comment type="caution">
    <text evidence="7">The sequence shown here is derived from an EMBL/GenBank/DDBJ whole genome shotgun (WGS) entry which is preliminary data.</text>
</comment>
<dbReference type="GO" id="GO:0008483">
    <property type="term" value="F:transaminase activity"/>
    <property type="evidence" value="ECO:0007669"/>
    <property type="project" value="UniProtKB-KW"/>
</dbReference>
<keyword evidence="7" id="KW-0808">Transferase</keyword>
<gene>
    <name evidence="7" type="ORF">DN730_13570</name>
</gene>
<evidence type="ECO:0000256" key="2">
    <source>
        <dbReference type="ARBA" id="ARBA00012224"/>
    </source>
</evidence>
<dbReference type="Proteomes" id="UP000254326">
    <property type="component" value="Unassembled WGS sequence"/>
</dbReference>
<dbReference type="InterPro" id="IPR015422">
    <property type="entry name" value="PyrdxlP-dep_Trfase_small"/>
</dbReference>
<name>A0A370U7K0_9GAMM</name>
<dbReference type="InterPro" id="IPR027619">
    <property type="entry name" value="C-S_lyase_PatB-like"/>
</dbReference>
<feature type="domain" description="Aminotransferase class I/classII large" evidence="6">
    <location>
        <begin position="33"/>
        <end position="377"/>
    </location>
</feature>
<evidence type="ECO:0000313" key="8">
    <source>
        <dbReference type="Proteomes" id="UP000254326"/>
    </source>
</evidence>
<accession>A0A370U7K0</accession>
<dbReference type="SUPFAM" id="SSF53383">
    <property type="entry name" value="PLP-dependent transferases"/>
    <property type="match status" value="1"/>
</dbReference>
<evidence type="ECO:0000256" key="1">
    <source>
        <dbReference type="ARBA" id="ARBA00001933"/>
    </source>
</evidence>
<dbReference type="EMBL" id="QKRA01000006">
    <property type="protein sequence ID" value="RDL43770.1"/>
    <property type="molecule type" value="Genomic_DNA"/>
</dbReference>
<dbReference type="GO" id="GO:0047804">
    <property type="term" value="F:cysteine-S-conjugate beta-lyase activity"/>
    <property type="evidence" value="ECO:0007669"/>
    <property type="project" value="UniProtKB-EC"/>
</dbReference>
<protein>
    <recommendedName>
        <fullName evidence="2">cysteine-S-conjugate beta-lyase</fullName>
        <ecNumber evidence="2">4.4.1.13</ecNumber>
    </recommendedName>
</protein>
<sequence length="385" mass="43230">MEFTMSQETRFDIVLDRRHSHSDKWSKYPADVLPMWVADMDFDAPECVKQALQERVQEGIFGYTHPPKTLVKAIQEHCSTHYQWTPHAAHFAHLPGLVCALHLCVRALTNEEDRVIVPSPVYYHLTKAPMMAERKLDQIPFVLKGNRWTVDLESLRESCAKADAKMILLCNPHNPGATVYQREELESIHAIAQQYDLLVVSDEIHCDLILTNATHIPFASLNEDAAQRTVTLMAPSKTFNLAGLAYAFAIISNPKLRQRFNKAREALIPAPNLLGLVAAEAAYRDGGTWHQELLTYLRGNLEYIQTSISGTKIKMAEHEATYLAWLDVSEYKLTDPHAFFVEAGVGISDGEGFGAPGFIRLNFGCPKSQLEEAMNRILTSLADKA</sequence>
<evidence type="ECO:0000256" key="3">
    <source>
        <dbReference type="ARBA" id="ARBA00022898"/>
    </source>
</evidence>
<evidence type="ECO:0000256" key="4">
    <source>
        <dbReference type="ARBA" id="ARBA00023239"/>
    </source>
</evidence>
<dbReference type="PANTHER" id="PTHR43525:SF1">
    <property type="entry name" value="PROTEIN MALY"/>
    <property type="match status" value="1"/>
</dbReference>
<proteinExistence type="inferred from homology"/>
<dbReference type="InterPro" id="IPR051798">
    <property type="entry name" value="Class-II_PLP-Dep_Aminotrans"/>
</dbReference>
<dbReference type="EC" id="4.4.1.13" evidence="2"/>
<dbReference type="InterPro" id="IPR004839">
    <property type="entry name" value="Aminotransferase_I/II_large"/>
</dbReference>
<dbReference type="CDD" id="cd00609">
    <property type="entry name" value="AAT_like"/>
    <property type="match status" value="1"/>
</dbReference>
<keyword evidence="4" id="KW-0456">Lyase</keyword>
<dbReference type="Pfam" id="PF00155">
    <property type="entry name" value="Aminotran_1_2"/>
    <property type="match status" value="1"/>
</dbReference>
<comment type="similarity">
    <text evidence="5">Belongs to the class-II pyridoxal-phosphate-dependent aminotransferase family. MalY/PatB cystathionine beta-lyase subfamily.</text>
</comment>
<keyword evidence="7" id="KW-0032">Aminotransferase</keyword>
<dbReference type="InterPro" id="IPR015421">
    <property type="entry name" value="PyrdxlP-dep_Trfase_major"/>
</dbReference>
<dbReference type="PANTHER" id="PTHR43525">
    <property type="entry name" value="PROTEIN MALY"/>
    <property type="match status" value="1"/>
</dbReference>
<keyword evidence="8" id="KW-1185">Reference proteome</keyword>
<reference evidence="7 8" key="1">
    <citation type="submission" date="2018-06" db="EMBL/GenBank/DDBJ databases">
        <title>Marinomonas sp. YLB-05 draft genome sequence.</title>
        <authorList>
            <person name="Yu L."/>
            <person name="Tang X."/>
        </authorList>
    </citation>
    <scope>NUCLEOTIDE SEQUENCE [LARGE SCALE GENOMIC DNA]</scope>
    <source>
        <strain evidence="7 8">YLB-05</strain>
    </source>
</reference>
<dbReference type="GO" id="GO:0030170">
    <property type="term" value="F:pyridoxal phosphate binding"/>
    <property type="evidence" value="ECO:0007669"/>
    <property type="project" value="InterPro"/>
</dbReference>
<evidence type="ECO:0000313" key="7">
    <source>
        <dbReference type="EMBL" id="RDL43770.1"/>
    </source>
</evidence>
<dbReference type="Gene3D" id="3.40.640.10">
    <property type="entry name" value="Type I PLP-dependent aspartate aminotransferase-like (Major domain)"/>
    <property type="match status" value="1"/>
</dbReference>
<dbReference type="InterPro" id="IPR015424">
    <property type="entry name" value="PyrdxlP-dep_Trfase"/>
</dbReference>
<comment type="cofactor">
    <cofactor evidence="1">
        <name>pyridoxal 5'-phosphate</name>
        <dbReference type="ChEBI" id="CHEBI:597326"/>
    </cofactor>
</comment>
<dbReference type="Gene3D" id="3.90.1150.10">
    <property type="entry name" value="Aspartate Aminotransferase, domain 1"/>
    <property type="match status" value="1"/>
</dbReference>